<dbReference type="Proteomes" id="UP001159363">
    <property type="component" value="Chromosome 12"/>
</dbReference>
<organism evidence="2 3">
    <name type="scientific">Dryococelus australis</name>
    <dbReference type="NCBI Taxonomy" id="614101"/>
    <lineage>
        <taxon>Eukaryota</taxon>
        <taxon>Metazoa</taxon>
        <taxon>Ecdysozoa</taxon>
        <taxon>Arthropoda</taxon>
        <taxon>Hexapoda</taxon>
        <taxon>Insecta</taxon>
        <taxon>Pterygota</taxon>
        <taxon>Neoptera</taxon>
        <taxon>Polyneoptera</taxon>
        <taxon>Phasmatodea</taxon>
        <taxon>Verophasmatodea</taxon>
        <taxon>Anareolatae</taxon>
        <taxon>Phasmatidae</taxon>
        <taxon>Eurycanthinae</taxon>
        <taxon>Dryococelus</taxon>
    </lineage>
</organism>
<dbReference type="Gene3D" id="3.10.100.10">
    <property type="entry name" value="Mannose-Binding Protein A, subunit A"/>
    <property type="match status" value="2"/>
</dbReference>
<dbReference type="EMBL" id="JARBHB010000013">
    <property type="protein sequence ID" value="KAJ8869560.1"/>
    <property type="molecule type" value="Genomic_DNA"/>
</dbReference>
<dbReference type="SMART" id="SM00034">
    <property type="entry name" value="CLECT"/>
    <property type="match status" value="1"/>
</dbReference>
<dbReference type="SUPFAM" id="SSF56436">
    <property type="entry name" value="C-type lectin-like"/>
    <property type="match status" value="3"/>
</dbReference>
<dbReference type="InterPro" id="IPR001304">
    <property type="entry name" value="C-type_lectin-like"/>
</dbReference>
<dbReference type="CDD" id="cd00037">
    <property type="entry name" value="CLECT"/>
    <property type="match status" value="2"/>
</dbReference>
<gene>
    <name evidence="2" type="ORF">PR048_028551</name>
</gene>
<dbReference type="PANTHER" id="PTHR45784:SF3">
    <property type="entry name" value="C-TYPE LECTIN DOMAIN FAMILY 4 MEMBER K-LIKE-RELATED"/>
    <property type="match status" value="1"/>
</dbReference>
<evidence type="ECO:0000313" key="3">
    <source>
        <dbReference type="Proteomes" id="UP001159363"/>
    </source>
</evidence>
<proteinExistence type="predicted"/>
<dbReference type="InterPro" id="IPR016187">
    <property type="entry name" value="CTDL_fold"/>
</dbReference>
<evidence type="ECO:0000259" key="1">
    <source>
        <dbReference type="PROSITE" id="PS50041"/>
    </source>
</evidence>
<dbReference type="PROSITE" id="PS50041">
    <property type="entry name" value="C_TYPE_LECTIN_2"/>
    <property type="match status" value="1"/>
</dbReference>
<accession>A0ABQ9GAW5</accession>
<protein>
    <recommendedName>
        <fullName evidence="1">C-type lectin domain-containing protein</fullName>
    </recommendedName>
</protein>
<keyword evidence="3" id="KW-1185">Reference proteome</keyword>
<reference evidence="2 3" key="1">
    <citation type="submission" date="2023-02" db="EMBL/GenBank/DDBJ databases">
        <title>LHISI_Scaffold_Assembly.</title>
        <authorList>
            <person name="Stuart O.P."/>
            <person name="Cleave R."/>
            <person name="Magrath M.J.L."/>
            <person name="Mikheyev A.S."/>
        </authorList>
    </citation>
    <scope>NUCLEOTIDE SEQUENCE [LARGE SCALE GENOMIC DNA]</scope>
    <source>
        <strain evidence="2">Daus_M_001</strain>
        <tissue evidence="2">Leg muscle</tissue>
    </source>
</reference>
<dbReference type="Pfam" id="PF00059">
    <property type="entry name" value="Lectin_C"/>
    <property type="match status" value="1"/>
</dbReference>
<dbReference type="PANTHER" id="PTHR45784">
    <property type="entry name" value="C-TYPE LECTIN DOMAIN FAMILY 20 MEMBER A-RELATED"/>
    <property type="match status" value="1"/>
</dbReference>
<dbReference type="InterPro" id="IPR016186">
    <property type="entry name" value="C-type_lectin-like/link_sf"/>
</dbReference>
<sequence>MCAELRAFVVCADMHDIWVGGHRQDGWWQWVHTGQDIPLMDGSLPWSSGNIRDGHDCLSVYRDNYNQPLLVAHPCDQLHSFVCEEAYNLWNTSVKEVRFKSNSYRFLNERLTWSEAYELCASNDFILPVVTDMDTASFLARAGPGYQDLWLGGRVQEGRWVWKPWDRRIDASHDDDGGYPTWVQPRRRPFHDCLSLYRDNGDTPLLADRLCNETLPVVCQACECPSCLLLSKLCPLLTLVVFRTRSLEKKHIHGKHESRWLDRESNPGISGCESRVSPLFQHAHCYIVVESVHRRFSSHYHVFPADSYLLGDELETFDLGNRHFTFVRKPETWSEAADICGRNGSFLPIVSSPALMQLIAQKTSGE</sequence>
<comment type="caution">
    <text evidence="2">The sequence shown here is derived from an EMBL/GenBank/DDBJ whole genome shotgun (WGS) entry which is preliminary data.</text>
</comment>
<name>A0ABQ9GAW5_9NEOP</name>
<feature type="domain" description="C-type lectin" evidence="1">
    <location>
        <begin position="99"/>
        <end position="220"/>
    </location>
</feature>
<evidence type="ECO:0000313" key="2">
    <source>
        <dbReference type="EMBL" id="KAJ8869560.1"/>
    </source>
</evidence>